<evidence type="ECO:0000313" key="1">
    <source>
        <dbReference type="EMBL" id="KAB7847314.1"/>
    </source>
</evidence>
<protein>
    <submittedName>
        <fullName evidence="1">Uncharacterized protein</fullName>
    </submittedName>
</protein>
<organism evidence="1 2">
    <name type="scientific">Streptomyces mobaraensis</name>
    <name type="common">Streptoverticillium mobaraense</name>
    <dbReference type="NCBI Taxonomy" id="35621"/>
    <lineage>
        <taxon>Bacteria</taxon>
        <taxon>Bacillati</taxon>
        <taxon>Actinomycetota</taxon>
        <taxon>Actinomycetes</taxon>
        <taxon>Kitasatosporales</taxon>
        <taxon>Streptomycetaceae</taxon>
        <taxon>Streptomyces</taxon>
    </lineage>
</organism>
<accession>A0A5N5WA33</accession>
<sequence>MLPEITEHECTGCGKAVKGIFGRWACPDCKTSSPYREPPGAYAAELRNGVAPRRDPLRHHVCGEVACVCPRLSRRGR</sequence>
<dbReference type="EMBL" id="VOKX01000016">
    <property type="protein sequence ID" value="KAB7847314.1"/>
    <property type="molecule type" value="Genomic_DNA"/>
</dbReference>
<keyword evidence="2" id="KW-1185">Reference proteome</keyword>
<reference evidence="1 2" key="1">
    <citation type="journal article" date="2019" name="Microb. Cell Fact.">
        <title>Exploring novel herbicidin analogues by transcriptional regulator overexpression and MS/MS molecular networking.</title>
        <authorList>
            <person name="Shi Y."/>
            <person name="Gu R."/>
            <person name="Li Y."/>
            <person name="Wang X."/>
            <person name="Ren W."/>
            <person name="Li X."/>
            <person name="Wang L."/>
            <person name="Xie Y."/>
            <person name="Hong B."/>
        </authorList>
    </citation>
    <scope>NUCLEOTIDE SEQUENCE [LARGE SCALE GENOMIC DNA]</scope>
    <source>
        <strain evidence="1 2">US-43</strain>
    </source>
</reference>
<dbReference type="AlphaFoldDB" id="A0A5N5WA33"/>
<gene>
    <name evidence="1" type="ORF">FRZ00_11470</name>
</gene>
<dbReference type="Proteomes" id="UP000327000">
    <property type="component" value="Unassembled WGS sequence"/>
</dbReference>
<dbReference type="OrthoDB" id="4327368at2"/>
<name>A0A5N5WA33_STRMB</name>
<evidence type="ECO:0000313" key="2">
    <source>
        <dbReference type="Proteomes" id="UP000327000"/>
    </source>
</evidence>
<comment type="caution">
    <text evidence="1">The sequence shown here is derived from an EMBL/GenBank/DDBJ whole genome shotgun (WGS) entry which is preliminary data.</text>
</comment>
<dbReference type="RefSeq" id="WP_004956318.1">
    <property type="nucleotide sequence ID" value="NZ_JBEOXQ010000079.1"/>
</dbReference>
<proteinExistence type="predicted"/>